<feature type="compositionally biased region" description="Low complexity" evidence="1">
    <location>
        <begin position="100"/>
        <end position="112"/>
    </location>
</feature>
<feature type="region of interest" description="Disordered" evidence="1">
    <location>
        <begin position="51"/>
        <end position="126"/>
    </location>
</feature>
<sequence>MTEPRLSTVFDYSDLRLHPNGTRVYQKSSNRRPVLAKVTVQDARANWIAKDAGGSARVPRYRRRTTKESANRDEGAEEIDISRDLEQGTGIEKFKDEEAAGQASGEEGSEVSNMEKKRKGSWIPDQRRFKRQRFEAEYDYLDASKPPLPNAVSEGESSHNGFPSAPSPDLLKVIHKFASEFYTERGQLLNISREYRKERKQRALARKAKLLDGGSSRSGKKEGSTSRSQSASSPASSEEDPSEHNISGDEANIRQSSKGKGKERQREDDADEDDDDEEEEEEENEDDKDYNDESEEIESYSEAESKKFTAKRKKRSKSSRKESVLYTDMYKVFDGSAMMALGMLVQEHIASLLNPEVPELWVKEAKRVYTNDAGSSDEEEIDQPVGEGDEEEDDDDDLDDIDEEEGGDKKDEDEKEDEQSENQDELEEDDEEEEKISEDGYDEQDELSVDEEDNDQQDDGANGGDIAKDDRFEHGNENEYHVNPYSPASSSSFRAQSNAANHVHHESFTSGERAPVNASGASGPIVEECDDDPIECTSDESMRSEATLHSDSGGEFI</sequence>
<keyword evidence="3" id="KW-1185">Reference proteome</keyword>
<gene>
    <name evidence="2" type="ORF">BDN70DRAFT_882027</name>
</gene>
<feature type="compositionally biased region" description="Basic and acidic residues" evidence="1">
    <location>
        <begin position="66"/>
        <end position="98"/>
    </location>
</feature>
<protein>
    <submittedName>
        <fullName evidence="2">Uncharacterized protein</fullName>
    </submittedName>
</protein>
<feature type="compositionally biased region" description="Basic residues" evidence="1">
    <location>
        <begin position="308"/>
        <end position="318"/>
    </location>
</feature>
<dbReference type="EMBL" id="MU155284">
    <property type="protein sequence ID" value="KAF9476718.1"/>
    <property type="molecule type" value="Genomic_DNA"/>
</dbReference>
<reference evidence="2" key="1">
    <citation type="submission" date="2020-11" db="EMBL/GenBank/DDBJ databases">
        <authorList>
            <consortium name="DOE Joint Genome Institute"/>
            <person name="Ahrendt S."/>
            <person name="Riley R."/>
            <person name="Andreopoulos W."/>
            <person name="Labutti K."/>
            <person name="Pangilinan J."/>
            <person name="Ruiz-Duenas F.J."/>
            <person name="Barrasa J.M."/>
            <person name="Sanchez-Garcia M."/>
            <person name="Camarero S."/>
            <person name="Miyauchi S."/>
            <person name="Serrano A."/>
            <person name="Linde D."/>
            <person name="Babiker R."/>
            <person name="Drula E."/>
            <person name="Ayuso-Fernandez I."/>
            <person name="Pacheco R."/>
            <person name="Padilla G."/>
            <person name="Ferreira P."/>
            <person name="Barriuso J."/>
            <person name="Kellner H."/>
            <person name="Castanera R."/>
            <person name="Alfaro M."/>
            <person name="Ramirez L."/>
            <person name="Pisabarro A.G."/>
            <person name="Kuo A."/>
            <person name="Tritt A."/>
            <person name="Lipzen A."/>
            <person name="He G."/>
            <person name="Yan M."/>
            <person name="Ng V."/>
            <person name="Cullen D."/>
            <person name="Martin F."/>
            <person name="Rosso M.-N."/>
            <person name="Henrissat B."/>
            <person name="Hibbett D."/>
            <person name="Martinez A.T."/>
            <person name="Grigoriev I.V."/>
        </authorList>
    </citation>
    <scope>NUCLEOTIDE SEQUENCE</scope>
    <source>
        <strain evidence="2">CIRM-BRFM 674</strain>
    </source>
</reference>
<feature type="region of interest" description="Disordered" evidence="1">
    <location>
        <begin position="141"/>
        <end position="169"/>
    </location>
</feature>
<accession>A0A9P5YVT6</accession>
<comment type="caution">
    <text evidence="2">The sequence shown here is derived from an EMBL/GenBank/DDBJ whole genome shotgun (WGS) entry which is preliminary data.</text>
</comment>
<evidence type="ECO:0000313" key="2">
    <source>
        <dbReference type="EMBL" id="KAF9476718.1"/>
    </source>
</evidence>
<dbReference type="OrthoDB" id="2565191at2759"/>
<feature type="compositionally biased region" description="Basic residues" evidence="1">
    <location>
        <begin position="198"/>
        <end position="208"/>
    </location>
</feature>
<feature type="compositionally biased region" description="Basic and acidic residues" evidence="1">
    <location>
        <begin position="466"/>
        <end position="480"/>
    </location>
</feature>
<dbReference type="Proteomes" id="UP000807469">
    <property type="component" value="Unassembled WGS sequence"/>
</dbReference>
<feature type="compositionally biased region" description="Acidic residues" evidence="1">
    <location>
        <begin position="527"/>
        <end position="538"/>
    </location>
</feature>
<feature type="compositionally biased region" description="Acidic residues" evidence="1">
    <location>
        <begin position="268"/>
        <end position="301"/>
    </location>
</feature>
<feature type="compositionally biased region" description="Acidic residues" evidence="1">
    <location>
        <begin position="375"/>
        <end position="406"/>
    </location>
</feature>
<feature type="compositionally biased region" description="Acidic residues" evidence="1">
    <location>
        <begin position="413"/>
        <end position="458"/>
    </location>
</feature>
<feature type="region of interest" description="Disordered" evidence="1">
    <location>
        <begin position="189"/>
        <end position="325"/>
    </location>
</feature>
<evidence type="ECO:0000256" key="1">
    <source>
        <dbReference type="SAM" id="MobiDB-lite"/>
    </source>
</evidence>
<dbReference type="AlphaFoldDB" id="A0A9P5YVT6"/>
<name>A0A9P5YVT6_9AGAR</name>
<feature type="compositionally biased region" description="Low complexity" evidence="1">
    <location>
        <begin position="486"/>
        <end position="500"/>
    </location>
</feature>
<feature type="region of interest" description="Disordered" evidence="1">
    <location>
        <begin position="368"/>
        <end position="557"/>
    </location>
</feature>
<evidence type="ECO:0000313" key="3">
    <source>
        <dbReference type="Proteomes" id="UP000807469"/>
    </source>
</evidence>
<organism evidence="2 3">
    <name type="scientific">Pholiota conissans</name>
    <dbReference type="NCBI Taxonomy" id="109636"/>
    <lineage>
        <taxon>Eukaryota</taxon>
        <taxon>Fungi</taxon>
        <taxon>Dikarya</taxon>
        <taxon>Basidiomycota</taxon>
        <taxon>Agaricomycotina</taxon>
        <taxon>Agaricomycetes</taxon>
        <taxon>Agaricomycetidae</taxon>
        <taxon>Agaricales</taxon>
        <taxon>Agaricineae</taxon>
        <taxon>Strophariaceae</taxon>
        <taxon>Pholiota</taxon>
    </lineage>
</organism>
<proteinExistence type="predicted"/>
<feature type="compositionally biased region" description="Low complexity" evidence="1">
    <location>
        <begin position="225"/>
        <end position="236"/>
    </location>
</feature>